<dbReference type="AlphaFoldDB" id="A0A9D4KRX4"/>
<accession>A0A9D4KRX4</accession>
<reference evidence="2" key="2">
    <citation type="submission" date="2020-11" db="EMBL/GenBank/DDBJ databases">
        <authorList>
            <person name="McCartney M.A."/>
            <person name="Auch B."/>
            <person name="Kono T."/>
            <person name="Mallez S."/>
            <person name="Becker A."/>
            <person name="Gohl D.M."/>
            <person name="Silverstein K.A.T."/>
            <person name="Koren S."/>
            <person name="Bechman K.B."/>
            <person name="Herman A."/>
            <person name="Abrahante J.E."/>
            <person name="Garbe J."/>
        </authorList>
    </citation>
    <scope>NUCLEOTIDE SEQUENCE</scope>
    <source>
        <strain evidence="2">Duluth1</strain>
        <tissue evidence="2">Whole animal</tissue>
    </source>
</reference>
<dbReference type="GO" id="GO:0005634">
    <property type="term" value="C:nucleus"/>
    <property type="evidence" value="ECO:0007669"/>
    <property type="project" value="TreeGrafter"/>
</dbReference>
<keyword evidence="3" id="KW-1185">Reference proteome</keyword>
<dbReference type="GO" id="GO:0009378">
    <property type="term" value="F:four-way junction helicase activity"/>
    <property type="evidence" value="ECO:0007669"/>
    <property type="project" value="TreeGrafter"/>
</dbReference>
<protein>
    <submittedName>
        <fullName evidence="2">Uncharacterized protein</fullName>
    </submittedName>
</protein>
<dbReference type="GO" id="GO:0000724">
    <property type="term" value="P:double-strand break repair via homologous recombination"/>
    <property type="evidence" value="ECO:0007669"/>
    <property type="project" value="TreeGrafter"/>
</dbReference>
<reference evidence="2" key="1">
    <citation type="journal article" date="2019" name="bioRxiv">
        <title>The Genome of the Zebra Mussel, Dreissena polymorpha: A Resource for Invasive Species Research.</title>
        <authorList>
            <person name="McCartney M.A."/>
            <person name="Auch B."/>
            <person name="Kono T."/>
            <person name="Mallez S."/>
            <person name="Zhang Y."/>
            <person name="Obille A."/>
            <person name="Becker A."/>
            <person name="Abrahante J.E."/>
            <person name="Garbe J."/>
            <person name="Badalamenti J.P."/>
            <person name="Herman A."/>
            <person name="Mangelson H."/>
            <person name="Liachko I."/>
            <person name="Sullivan S."/>
            <person name="Sone E.D."/>
            <person name="Koren S."/>
            <person name="Silverstein K.A.T."/>
            <person name="Beckman K.B."/>
            <person name="Gohl D.M."/>
        </authorList>
    </citation>
    <scope>NUCLEOTIDE SEQUENCE</scope>
    <source>
        <strain evidence="2">Duluth1</strain>
        <tissue evidence="2">Whole animal</tissue>
    </source>
</reference>
<dbReference type="EMBL" id="JAIWYP010000003">
    <property type="protein sequence ID" value="KAH3844599.1"/>
    <property type="molecule type" value="Genomic_DNA"/>
</dbReference>
<dbReference type="InterPro" id="IPR027417">
    <property type="entry name" value="P-loop_NTPase"/>
</dbReference>
<dbReference type="GO" id="GO:0005737">
    <property type="term" value="C:cytoplasm"/>
    <property type="evidence" value="ECO:0007669"/>
    <property type="project" value="TreeGrafter"/>
</dbReference>
<evidence type="ECO:0000313" key="2">
    <source>
        <dbReference type="EMBL" id="KAH3844599.1"/>
    </source>
</evidence>
<sequence length="266" mass="29706">MQLPILRLSLKTDSLVKPAGPNGNLLVRTGNFAKPGPWTIQPRPYGPEENEVPMQCQLMKENDGCSPYEDAMRNWFGKSACYILLPLIMKNMHKRHFYAIIVSPLRSLMNDQVRQLANIGINAVICGPDNSAEEQKGGSNTVCSRYLHFLDMLSPLMITYTAYDIFNADETAIFYRALPEKTLELKSIACQGGKASKERLPVMVCTNVSGTEIITLFDALSAATCTNNVRLALIQKLQLQPGIQVEWEVPDRPNIHMEIKCESGMD</sequence>
<dbReference type="Gene3D" id="3.40.50.300">
    <property type="entry name" value="P-loop containing nucleotide triphosphate hydrolases"/>
    <property type="match status" value="1"/>
</dbReference>
<dbReference type="PANTHER" id="PTHR13710">
    <property type="entry name" value="DNA HELICASE RECQ FAMILY MEMBER"/>
    <property type="match status" value="1"/>
</dbReference>
<comment type="caution">
    <text evidence="2">The sequence shown here is derived from an EMBL/GenBank/DDBJ whole genome shotgun (WGS) entry which is preliminary data.</text>
</comment>
<organism evidence="2 3">
    <name type="scientific">Dreissena polymorpha</name>
    <name type="common">Zebra mussel</name>
    <name type="synonym">Mytilus polymorpha</name>
    <dbReference type="NCBI Taxonomy" id="45954"/>
    <lineage>
        <taxon>Eukaryota</taxon>
        <taxon>Metazoa</taxon>
        <taxon>Spiralia</taxon>
        <taxon>Lophotrochozoa</taxon>
        <taxon>Mollusca</taxon>
        <taxon>Bivalvia</taxon>
        <taxon>Autobranchia</taxon>
        <taxon>Heteroconchia</taxon>
        <taxon>Euheterodonta</taxon>
        <taxon>Imparidentia</taxon>
        <taxon>Neoheterodontei</taxon>
        <taxon>Myida</taxon>
        <taxon>Dreissenoidea</taxon>
        <taxon>Dreissenidae</taxon>
        <taxon>Dreissena</taxon>
    </lineage>
</organism>
<dbReference type="Proteomes" id="UP000828390">
    <property type="component" value="Unassembled WGS sequence"/>
</dbReference>
<name>A0A9D4KRX4_DREPO</name>
<dbReference type="PANTHER" id="PTHR13710:SF120">
    <property type="entry name" value="BIFUNCTIONAL 3'-5' EXONUCLEASE_ATP-DEPENDENT HELICASE WRN"/>
    <property type="match status" value="1"/>
</dbReference>
<comment type="similarity">
    <text evidence="1">Belongs to the helicase family. RecQ subfamily.</text>
</comment>
<evidence type="ECO:0000256" key="1">
    <source>
        <dbReference type="ARBA" id="ARBA00005446"/>
    </source>
</evidence>
<proteinExistence type="inferred from homology"/>
<gene>
    <name evidence="2" type="ORF">DPMN_086858</name>
</gene>
<dbReference type="GO" id="GO:0005694">
    <property type="term" value="C:chromosome"/>
    <property type="evidence" value="ECO:0007669"/>
    <property type="project" value="TreeGrafter"/>
</dbReference>
<dbReference type="SUPFAM" id="SSF52540">
    <property type="entry name" value="P-loop containing nucleoside triphosphate hydrolases"/>
    <property type="match status" value="1"/>
</dbReference>
<dbReference type="GO" id="GO:0043138">
    <property type="term" value="F:3'-5' DNA helicase activity"/>
    <property type="evidence" value="ECO:0007669"/>
    <property type="project" value="TreeGrafter"/>
</dbReference>
<evidence type="ECO:0000313" key="3">
    <source>
        <dbReference type="Proteomes" id="UP000828390"/>
    </source>
</evidence>